<dbReference type="InterPro" id="IPR038566">
    <property type="entry name" value="Mediator_Med6_sf"/>
</dbReference>
<organism evidence="7 8">
    <name type="scientific">Cryptosporidium xiaoi</name>
    <dbReference type="NCBI Taxonomy" id="659607"/>
    <lineage>
        <taxon>Eukaryota</taxon>
        <taxon>Sar</taxon>
        <taxon>Alveolata</taxon>
        <taxon>Apicomplexa</taxon>
        <taxon>Conoidasida</taxon>
        <taxon>Coccidia</taxon>
        <taxon>Eucoccidiorida</taxon>
        <taxon>Eimeriorina</taxon>
        <taxon>Cryptosporidiidae</taxon>
        <taxon>Cryptosporidium</taxon>
    </lineage>
</organism>
<dbReference type="Gene3D" id="3.10.450.580">
    <property type="entry name" value="Mediator complex, subunit Med6"/>
    <property type="match status" value="1"/>
</dbReference>
<dbReference type="GO" id="GO:0003712">
    <property type="term" value="F:transcription coregulator activity"/>
    <property type="evidence" value="ECO:0007669"/>
    <property type="project" value="InterPro"/>
</dbReference>
<dbReference type="Pfam" id="PF04934">
    <property type="entry name" value="Med6"/>
    <property type="match status" value="1"/>
</dbReference>
<comment type="similarity">
    <text evidence="2 6">Belongs to the Mediator complex subunit 6 family.</text>
</comment>
<evidence type="ECO:0000256" key="6">
    <source>
        <dbReference type="RuleBase" id="RU364143"/>
    </source>
</evidence>
<evidence type="ECO:0000313" key="7">
    <source>
        <dbReference type="EMBL" id="KAK6588912.1"/>
    </source>
</evidence>
<keyword evidence="4 6" id="KW-0804">Transcription</keyword>
<evidence type="ECO:0000256" key="4">
    <source>
        <dbReference type="ARBA" id="ARBA00023163"/>
    </source>
</evidence>
<dbReference type="EMBL" id="JAWDEY010000022">
    <property type="protein sequence ID" value="KAK6588912.1"/>
    <property type="molecule type" value="Genomic_DNA"/>
</dbReference>
<gene>
    <name evidence="6" type="primary">MED6</name>
    <name evidence="7" type="ORF">RS030_2317</name>
</gene>
<keyword evidence="8" id="KW-1185">Reference proteome</keyword>
<comment type="subcellular location">
    <subcellularLocation>
        <location evidence="1 6">Nucleus</location>
    </subcellularLocation>
</comment>
<dbReference type="GO" id="GO:0016592">
    <property type="term" value="C:mediator complex"/>
    <property type="evidence" value="ECO:0007669"/>
    <property type="project" value="InterPro"/>
</dbReference>
<evidence type="ECO:0000256" key="2">
    <source>
        <dbReference type="ARBA" id="ARBA00007526"/>
    </source>
</evidence>
<keyword evidence="5 6" id="KW-0539">Nucleus</keyword>
<dbReference type="InterPro" id="IPR007018">
    <property type="entry name" value="Mediator_Med6"/>
</dbReference>
<reference evidence="7 8" key="1">
    <citation type="submission" date="2023-10" db="EMBL/GenBank/DDBJ databases">
        <title>Comparative genomics analysis reveals potential genetic determinants of host preference in Cryptosporidium xiaoi.</title>
        <authorList>
            <person name="Xiao L."/>
            <person name="Li J."/>
        </authorList>
    </citation>
    <scope>NUCLEOTIDE SEQUENCE [LARGE SCALE GENOMIC DNA]</scope>
    <source>
        <strain evidence="7 8">52996</strain>
    </source>
</reference>
<accession>A0AAV9XYD7</accession>
<proteinExistence type="inferred from homology"/>
<dbReference type="GO" id="GO:0006357">
    <property type="term" value="P:regulation of transcription by RNA polymerase II"/>
    <property type="evidence" value="ECO:0007669"/>
    <property type="project" value="InterPro"/>
</dbReference>
<comment type="subunit">
    <text evidence="6">Component of the Mediator complex.</text>
</comment>
<comment type="function">
    <text evidence="6">Component of the Mediator complex, a coactivator involved in the regulated transcription of nearly all RNA polymerase II-dependent genes. Mediator functions as a bridge to convey information from gene-specific regulatory proteins to the basal RNA polymerase II transcription machinery. Mediator is recruited to promoters by direct interactions with regulatory proteins and serves as a scaffold for the assembly of a functional preinitiation complex with RNA polymerase II and the general transcription factors.</text>
</comment>
<comment type="caution">
    <text evidence="7">The sequence shown here is derived from an EMBL/GenBank/DDBJ whole genome shotgun (WGS) entry which is preliminary data.</text>
</comment>
<dbReference type="Proteomes" id="UP001311799">
    <property type="component" value="Unassembled WGS sequence"/>
</dbReference>
<keyword evidence="3 6" id="KW-0805">Transcription regulation</keyword>
<evidence type="ECO:0000256" key="5">
    <source>
        <dbReference type="ARBA" id="ARBA00023242"/>
    </source>
</evidence>
<evidence type="ECO:0000313" key="8">
    <source>
        <dbReference type="Proteomes" id="UP001311799"/>
    </source>
</evidence>
<evidence type="ECO:0000256" key="1">
    <source>
        <dbReference type="ARBA" id="ARBA00004123"/>
    </source>
</evidence>
<dbReference type="AlphaFoldDB" id="A0AAV9XYD7"/>
<dbReference type="PANTHER" id="PTHR13104">
    <property type="entry name" value="MED-6-RELATED"/>
    <property type="match status" value="1"/>
</dbReference>
<name>A0AAV9XYD7_9CRYT</name>
<protein>
    <recommendedName>
        <fullName evidence="6">Mediator of RNA polymerase II transcription subunit 6</fullName>
    </recommendedName>
    <alternativeName>
        <fullName evidence="6">Mediator complex subunit 6</fullName>
    </alternativeName>
</protein>
<keyword evidence="6" id="KW-0010">Activator</keyword>
<sequence length="218" mass="25394">MTDIKGTPVCSFRDDIWLVRFTLTPETALEYFYLSPFCDHNSLNIKRKYGKPIDSNEGMEYRIIYINEEGLGNVPQPPGSSWNIPNQFGIFVIQKFFVEFQREIPLNVYYILSGTIYEAPSLSNVFLHRTAEAFLNMEKVFDSIKKMSRFSLYQGYKWDNLKLNNENILNEDSDNCSISDEDFAVKIIYTPNKYSKIDNILTSVKREISEQINELEKG</sequence>
<evidence type="ECO:0000256" key="3">
    <source>
        <dbReference type="ARBA" id="ARBA00023015"/>
    </source>
</evidence>